<organism evidence="6 7">
    <name type="scientific">Aphanothece cf. minutissima CCALA 015</name>
    <dbReference type="NCBI Taxonomy" id="2107695"/>
    <lineage>
        <taxon>Bacteria</taxon>
        <taxon>Bacillati</taxon>
        <taxon>Cyanobacteriota</taxon>
        <taxon>Cyanophyceae</taxon>
        <taxon>Oscillatoriophycideae</taxon>
        <taxon>Chroococcales</taxon>
        <taxon>Aphanothecaceae</taxon>
        <taxon>Aphanothece</taxon>
    </lineage>
</organism>
<comment type="caution">
    <text evidence="6">The sequence shown here is derived from an EMBL/GenBank/DDBJ whole genome shotgun (WGS) entry which is preliminary data.</text>
</comment>
<dbReference type="InterPro" id="IPR009057">
    <property type="entry name" value="Homeodomain-like_sf"/>
</dbReference>
<dbReference type="Proteomes" id="UP000238218">
    <property type="component" value="Unassembled WGS sequence"/>
</dbReference>
<evidence type="ECO:0000256" key="2">
    <source>
        <dbReference type="ARBA" id="ARBA00023125"/>
    </source>
</evidence>
<name>A0ABX5FEB3_9CHRO</name>
<sequence>MPPDAMMAIMRYPESHKQAVRQRILEAAAEELRRHGLSGIGIPALMKRAGLTHGAFYAHFPSRDALVAEAIRTAAADSAAGPLADALPLQQSLAHYLSTEHLAHPERGCVIAALGGEGSRQPAPVRSAFAAAARGLLAAIERKLHPRRPAPEPSDAALRLTSAMVGAVVLARLVEDPALARRLLEAAASAATPATPDTPATPAAG</sequence>
<protein>
    <submittedName>
        <fullName evidence="6">TetR family transcriptional regulator</fullName>
    </submittedName>
</protein>
<dbReference type="PANTHER" id="PTHR47506">
    <property type="entry name" value="TRANSCRIPTIONAL REGULATORY PROTEIN"/>
    <property type="match status" value="1"/>
</dbReference>
<keyword evidence="7" id="KW-1185">Reference proteome</keyword>
<dbReference type="Gene3D" id="1.10.10.60">
    <property type="entry name" value="Homeodomain-like"/>
    <property type="match status" value="1"/>
</dbReference>
<dbReference type="InterPro" id="IPR036271">
    <property type="entry name" value="Tet_transcr_reg_TetR-rel_C_sf"/>
</dbReference>
<dbReference type="PRINTS" id="PR00455">
    <property type="entry name" value="HTHTETR"/>
</dbReference>
<evidence type="ECO:0000313" key="7">
    <source>
        <dbReference type="Proteomes" id="UP000238218"/>
    </source>
</evidence>
<dbReference type="SUPFAM" id="SSF46689">
    <property type="entry name" value="Homeodomain-like"/>
    <property type="match status" value="1"/>
</dbReference>
<keyword evidence="2 4" id="KW-0238">DNA-binding</keyword>
<dbReference type="InterPro" id="IPR001647">
    <property type="entry name" value="HTH_TetR"/>
</dbReference>
<feature type="DNA-binding region" description="H-T-H motif" evidence="4">
    <location>
        <begin position="41"/>
        <end position="60"/>
    </location>
</feature>
<keyword evidence="1" id="KW-0805">Transcription regulation</keyword>
<accession>A0ABX5FEB3</accession>
<dbReference type="PANTHER" id="PTHR47506:SF7">
    <property type="entry name" value="TRANSCRIPTIONAL REGULATORY PROTEIN"/>
    <property type="match status" value="1"/>
</dbReference>
<keyword evidence="3" id="KW-0804">Transcription</keyword>
<dbReference type="Pfam" id="PF00440">
    <property type="entry name" value="TetR_N"/>
    <property type="match status" value="1"/>
</dbReference>
<dbReference type="EMBL" id="PVWP01000001">
    <property type="protein sequence ID" value="PSB39337.1"/>
    <property type="molecule type" value="Genomic_DNA"/>
</dbReference>
<proteinExistence type="predicted"/>
<evidence type="ECO:0000256" key="3">
    <source>
        <dbReference type="ARBA" id="ARBA00023163"/>
    </source>
</evidence>
<evidence type="ECO:0000256" key="4">
    <source>
        <dbReference type="PROSITE-ProRule" id="PRU00335"/>
    </source>
</evidence>
<reference evidence="6 7" key="1">
    <citation type="submission" date="2018-02" db="EMBL/GenBank/DDBJ databases">
        <authorList>
            <person name="Moore K."/>
            <person name="Momper L."/>
        </authorList>
    </citation>
    <scope>NUCLEOTIDE SEQUENCE [LARGE SCALE GENOMIC DNA]</scope>
    <source>
        <strain evidence="6 7">CCALA 015</strain>
    </source>
</reference>
<dbReference type="Gene3D" id="1.10.357.10">
    <property type="entry name" value="Tetracycline Repressor, domain 2"/>
    <property type="match status" value="1"/>
</dbReference>
<gene>
    <name evidence="6" type="ORF">C7B81_01435</name>
</gene>
<dbReference type="PROSITE" id="PS50977">
    <property type="entry name" value="HTH_TETR_2"/>
    <property type="match status" value="1"/>
</dbReference>
<evidence type="ECO:0000313" key="6">
    <source>
        <dbReference type="EMBL" id="PSB39337.1"/>
    </source>
</evidence>
<dbReference type="SUPFAM" id="SSF48498">
    <property type="entry name" value="Tetracyclin repressor-like, C-terminal domain"/>
    <property type="match status" value="1"/>
</dbReference>
<reference evidence="6 7" key="2">
    <citation type="submission" date="2018-03" db="EMBL/GenBank/DDBJ databases">
        <title>The ancient ancestry and fast evolution of plastids.</title>
        <authorList>
            <person name="Moore K.R."/>
            <person name="Magnabosco C."/>
            <person name="Momper L."/>
            <person name="Gold D.A."/>
            <person name="Bosak T."/>
            <person name="Fournier G.P."/>
        </authorList>
    </citation>
    <scope>NUCLEOTIDE SEQUENCE [LARGE SCALE GENOMIC DNA]</scope>
    <source>
        <strain evidence="6 7">CCALA 015</strain>
    </source>
</reference>
<evidence type="ECO:0000256" key="1">
    <source>
        <dbReference type="ARBA" id="ARBA00023015"/>
    </source>
</evidence>
<feature type="domain" description="HTH tetR-type" evidence="5">
    <location>
        <begin position="18"/>
        <end position="78"/>
    </location>
</feature>
<evidence type="ECO:0000259" key="5">
    <source>
        <dbReference type="PROSITE" id="PS50977"/>
    </source>
</evidence>